<dbReference type="PANTHER" id="PTHR33659:SF1">
    <property type="entry name" value="PROTEIN, PUTATIVE-RELATED"/>
    <property type="match status" value="1"/>
</dbReference>
<dbReference type="AlphaFoldDB" id="A0A2C9VIK1"/>
<dbReference type="Proteomes" id="UP000091857">
    <property type="component" value="Chromosome 7"/>
</dbReference>
<feature type="signal peptide" evidence="2">
    <location>
        <begin position="1"/>
        <end position="26"/>
    </location>
</feature>
<keyword evidence="2" id="KW-0732">Signal</keyword>
<reference evidence="4" key="1">
    <citation type="journal article" date="2016" name="Nat. Biotechnol.">
        <title>Sequencing wild and cultivated cassava and related species reveals extensive interspecific hybridization and genetic diversity.</title>
        <authorList>
            <person name="Bredeson J.V."/>
            <person name="Lyons J.B."/>
            <person name="Prochnik S.E."/>
            <person name="Wu G.A."/>
            <person name="Ha C.M."/>
            <person name="Edsinger-Gonzales E."/>
            <person name="Grimwood J."/>
            <person name="Schmutz J."/>
            <person name="Rabbi I.Y."/>
            <person name="Egesi C."/>
            <person name="Nauluvula P."/>
            <person name="Lebot V."/>
            <person name="Ndunguru J."/>
            <person name="Mkamilo G."/>
            <person name="Bart R.S."/>
            <person name="Setter T.L."/>
            <person name="Gleadow R.M."/>
            <person name="Kulakow P."/>
            <person name="Ferguson M.E."/>
            <person name="Rounsley S."/>
            <person name="Rokhsar D.S."/>
        </authorList>
    </citation>
    <scope>NUCLEOTIDE SEQUENCE [LARGE SCALE GENOMIC DNA]</scope>
    <source>
        <strain evidence="4">cv. AM560-2</strain>
    </source>
</reference>
<evidence type="ECO:0000313" key="3">
    <source>
        <dbReference type="EMBL" id="OAY44780.1"/>
    </source>
</evidence>
<evidence type="ECO:0000256" key="2">
    <source>
        <dbReference type="SAM" id="SignalP"/>
    </source>
</evidence>
<dbReference type="PANTHER" id="PTHR33659">
    <property type="entry name" value="PROTEIN, PUTATIVE-RELATED-RELATED"/>
    <property type="match status" value="1"/>
</dbReference>
<feature type="chain" id="PRO_5011999640" evidence="2">
    <location>
        <begin position="27"/>
        <end position="66"/>
    </location>
</feature>
<comment type="caution">
    <text evidence="3">The sequence shown here is derived from an EMBL/GenBank/DDBJ whole genome shotgun (WGS) entry which is preliminary data.</text>
</comment>
<dbReference type="Gramene" id="Manes.07G004700.1.v8.1">
    <property type="protein sequence ID" value="Manes.07G004700.1.v8.1.CDS.1"/>
    <property type="gene ID" value="Manes.07G004700.v8.1"/>
</dbReference>
<accession>A0A2C9VIK1</accession>
<evidence type="ECO:0000313" key="4">
    <source>
        <dbReference type="Proteomes" id="UP000091857"/>
    </source>
</evidence>
<keyword evidence="1" id="KW-0472">Membrane</keyword>
<keyword evidence="1" id="KW-0812">Transmembrane</keyword>
<organism evidence="3 4">
    <name type="scientific">Manihot esculenta</name>
    <name type="common">Cassava</name>
    <name type="synonym">Jatropha manihot</name>
    <dbReference type="NCBI Taxonomy" id="3983"/>
    <lineage>
        <taxon>Eukaryota</taxon>
        <taxon>Viridiplantae</taxon>
        <taxon>Streptophyta</taxon>
        <taxon>Embryophyta</taxon>
        <taxon>Tracheophyta</taxon>
        <taxon>Spermatophyta</taxon>
        <taxon>Magnoliopsida</taxon>
        <taxon>eudicotyledons</taxon>
        <taxon>Gunneridae</taxon>
        <taxon>Pentapetalae</taxon>
        <taxon>rosids</taxon>
        <taxon>fabids</taxon>
        <taxon>Malpighiales</taxon>
        <taxon>Euphorbiaceae</taxon>
        <taxon>Crotonoideae</taxon>
        <taxon>Manihoteae</taxon>
        <taxon>Manihot</taxon>
    </lineage>
</organism>
<protein>
    <submittedName>
        <fullName evidence="3">Uncharacterized protein</fullName>
    </submittedName>
</protein>
<gene>
    <name evidence="3" type="ORF">MANES_07G004700v8</name>
</gene>
<dbReference type="EMBL" id="CM004393">
    <property type="protein sequence ID" value="OAY44780.1"/>
    <property type="molecule type" value="Genomic_DNA"/>
</dbReference>
<name>A0A2C9VIK1_MANES</name>
<proteinExistence type="predicted"/>
<keyword evidence="4" id="KW-1185">Reference proteome</keyword>
<sequence length="66" mass="6598">MASASFKSLAVVFMVAVIAAAASVSAQDLAPAPAPAMDKGAAYSLGMPVAVICSSLLLSMLSLFKH</sequence>
<feature type="transmembrane region" description="Helical" evidence="1">
    <location>
        <begin position="42"/>
        <end position="64"/>
    </location>
</feature>
<evidence type="ECO:0000256" key="1">
    <source>
        <dbReference type="SAM" id="Phobius"/>
    </source>
</evidence>
<dbReference type="OMA" id="MAQACIS"/>
<keyword evidence="1" id="KW-1133">Transmembrane helix</keyword>